<protein>
    <submittedName>
        <fullName evidence="2">Uncharacterized protein</fullName>
    </submittedName>
</protein>
<sequence length="97" mass="9991">MPAFSVFIGTRGASTMGAGVPEAGAGERGDTVRSSTGARGRWPVAQAAKSTATDRARTARLVRATMRVDVMEGAERRTVTAGRVRAESPAGLPHGVP</sequence>
<name>A0ABM7YM22_9BURK</name>
<feature type="region of interest" description="Disordered" evidence="1">
    <location>
        <begin position="15"/>
        <end position="56"/>
    </location>
</feature>
<proteinExistence type="predicted"/>
<organism evidence="2 3">
    <name type="scientific">Sphaerotilus microaerophilus</name>
    <dbReference type="NCBI Taxonomy" id="2914710"/>
    <lineage>
        <taxon>Bacteria</taxon>
        <taxon>Pseudomonadati</taxon>
        <taxon>Pseudomonadota</taxon>
        <taxon>Betaproteobacteria</taxon>
        <taxon>Burkholderiales</taxon>
        <taxon>Sphaerotilaceae</taxon>
        <taxon>Sphaerotilus</taxon>
    </lineage>
</organism>
<accession>A0ABM7YM22</accession>
<keyword evidence="3" id="KW-1185">Reference proteome</keyword>
<evidence type="ECO:0000256" key="1">
    <source>
        <dbReference type="SAM" id="MobiDB-lite"/>
    </source>
</evidence>
<evidence type="ECO:0000313" key="3">
    <source>
        <dbReference type="Proteomes" id="UP001057498"/>
    </source>
</evidence>
<evidence type="ECO:0000313" key="2">
    <source>
        <dbReference type="EMBL" id="BDI05501.1"/>
    </source>
</evidence>
<gene>
    <name evidence="2" type="ORF">CATMQ487_24710</name>
</gene>
<reference evidence="2" key="1">
    <citation type="submission" date="2022-04" db="EMBL/GenBank/DDBJ databases">
        <title>Whole genome sequence of Sphaerotilus sp. FB-5.</title>
        <authorList>
            <person name="Takeda M."/>
            <person name="Narihara S."/>
            <person name="Akimoto M."/>
            <person name="Akimoto R."/>
            <person name="Nishiyashiki S."/>
            <person name="Murakami T."/>
        </authorList>
    </citation>
    <scope>NUCLEOTIDE SEQUENCE</scope>
    <source>
        <strain evidence="2">FB-5</strain>
    </source>
</reference>
<dbReference type="EMBL" id="AP025730">
    <property type="protein sequence ID" value="BDI05501.1"/>
    <property type="molecule type" value="Genomic_DNA"/>
</dbReference>
<dbReference type="Proteomes" id="UP001057498">
    <property type="component" value="Chromosome"/>
</dbReference>